<dbReference type="PANTHER" id="PTHR35562:SF2">
    <property type="entry name" value="DNA ENDONUCLEASE SMRA-RELATED"/>
    <property type="match status" value="1"/>
</dbReference>
<evidence type="ECO:0000259" key="1">
    <source>
        <dbReference type="PROSITE" id="PS50828"/>
    </source>
</evidence>
<comment type="caution">
    <text evidence="2">The sequence shown here is derived from an EMBL/GenBank/DDBJ whole genome shotgun (WGS) entry which is preliminary data.</text>
</comment>
<dbReference type="PANTHER" id="PTHR35562">
    <property type="entry name" value="DNA ENDONUCLEASE SMRA-RELATED"/>
    <property type="match status" value="1"/>
</dbReference>
<proteinExistence type="predicted"/>
<dbReference type="EMBL" id="JAKLTN010000002">
    <property type="protein sequence ID" value="MCG2577130.1"/>
    <property type="molecule type" value="Genomic_DNA"/>
</dbReference>
<dbReference type="Gene3D" id="3.30.1370.110">
    <property type="match status" value="1"/>
</dbReference>
<dbReference type="Pfam" id="PF01713">
    <property type="entry name" value="Smr"/>
    <property type="match status" value="1"/>
</dbReference>
<name>A0ABS9K267_9RHOO</name>
<dbReference type="PROSITE" id="PS50828">
    <property type="entry name" value="SMR"/>
    <property type="match status" value="1"/>
</dbReference>
<dbReference type="SMART" id="SM00463">
    <property type="entry name" value="SMR"/>
    <property type="match status" value="1"/>
</dbReference>
<dbReference type="Proteomes" id="UP001165384">
    <property type="component" value="Unassembled WGS sequence"/>
</dbReference>
<evidence type="ECO:0000313" key="3">
    <source>
        <dbReference type="Proteomes" id="UP001165384"/>
    </source>
</evidence>
<evidence type="ECO:0000313" key="2">
    <source>
        <dbReference type="EMBL" id="MCG2577130.1"/>
    </source>
</evidence>
<dbReference type="SUPFAM" id="SSF160443">
    <property type="entry name" value="SMR domain-like"/>
    <property type="match status" value="1"/>
</dbReference>
<accession>A0ABS9K267</accession>
<organism evidence="2 3">
    <name type="scientific">Dechloromonas hankyongensis</name>
    <dbReference type="NCBI Taxonomy" id="2908002"/>
    <lineage>
        <taxon>Bacteria</taxon>
        <taxon>Pseudomonadati</taxon>
        <taxon>Pseudomonadota</taxon>
        <taxon>Betaproteobacteria</taxon>
        <taxon>Rhodocyclales</taxon>
        <taxon>Azonexaceae</taxon>
        <taxon>Dechloromonas</taxon>
    </lineage>
</organism>
<reference evidence="2" key="1">
    <citation type="submission" date="2022-01" db="EMBL/GenBank/DDBJ databases">
        <authorList>
            <person name="Jo J.-H."/>
            <person name="Im W.-T."/>
        </authorList>
    </citation>
    <scope>NUCLEOTIDE SEQUENCE</scope>
    <source>
        <strain evidence="2">XY25</strain>
    </source>
</reference>
<gene>
    <name evidence="2" type="ORF">LZ012_08975</name>
</gene>
<feature type="domain" description="Smr" evidence="1">
    <location>
        <begin position="107"/>
        <end position="188"/>
    </location>
</feature>
<protein>
    <submittedName>
        <fullName evidence="2">Smr/MutS family protein</fullName>
    </submittedName>
</protein>
<keyword evidence="3" id="KW-1185">Reference proteome</keyword>
<dbReference type="RefSeq" id="WP_275709876.1">
    <property type="nucleotide sequence ID" value="NZ_JAKLTN010000002.1"/>
</dbReference>
<dbReference type="InterPro" id="IPR036063">
    <property type="entry name" value="Smr_dom_sf"/>
</dbReference>
<sequence length="192" mass="21253">MPAHWHAAGDSRPVHSDPEQQAFHAAMAGVQPIPSTNRAQLGGPTPPPRPLQFINDERAALHESLHGQIGLQDRLEGGDEPHYLRDGLAASVLRDLRRGRWVIQAELDLHGLNRDDARQQLATFLAECLHHGQRCVRVIHGKGHGSPQKLSVLRQLVRGWLAQRQEILAYCQARPHDGGEGALIVLLRATKK</sequence>
<dbReference type="InterPro" id="IPR002625">
    <property type="entry name" value="Smr_dom"/>
</dbReference>